<gene>
    <name evidence="3" type="ORF">GBAR_LOCUS6937</name>
</gene>
<organism evidence="3 4">
    <name type="scientific">Geodia barretti</name>
    <name type="common">Barrett's horny sponge</name>
    <dbReference type="NCBI Taxonomy" id="519541"/>
    <lineage>
        <taxon>Eukaryota</taxon>
        <taxon>Metazoa</taxon>
        <taxon>Porifera</taxon>
        <taxon>Demospongiae</taxon>
        <taxon>Heteroscleromorpha</taxon>
        <taxon>Tetractinellida</taxon>
        <taxon>Astrophorina</taxon>
        <taxon>Geodiidae</taxon>
        <taxon>Geodia</taxon>
    </lineage>
</organism>
<evidence type="ECO:0000256" key="1">
    <source>
        <dbReference type="SAM" id="MobiDB-lite"/>
    </source>
</evidence>
<name>A0AA35RG05_GEOBA</name>
<accession>A0AA35RG05</accession>
<sequence length="223" mass="24309">MPPRVLHFSDFHFMLCFDHVYTDFDLITTQVTITENMTEPCVSYQAIADGLGLEGVENLTLSLSGPPNVQLTTASLHICIQDSDGDKNPPVIIIIVTVVIAVLAVLLIAATIIITILIGIMRQRKKKQSKLALPTPEPIYYGPYYSSVLVKTENIASAEISLQTQPETSTNLAIPNQQQESVTSPIEQQGNVAYGAPSNQQQENVTSPIEQQENVAYGAPSNQ</sequence>
<reference evidence="3" key="1">
    <citation type="submission" date="2023-03" db="EMBL/GenBank/DDBJ databases">
        <authorList>
            <person name="Steffen K."/>
            <person name="Cardenas P."/>
        </authorList>
    </citation>
    <scope>NUCLEOTIDE SEQUENCE</scope>
</reference>
<keyword evidence="4" id="KW-1185">Reference proteome</keyword>
<comment type="caution">
    <text evidence="3">The sequence shown here is derived from an EMBL/GenBank/DDBJ whole genome shotgun (WGS) entry which is preliminary data.</text>
</comment>
<keyword evidence="2" id="KW-0812">Transmembrane</keyword>
<keyword evidence="2" id="KW-0472">Membrane</keyword>
<dbReference type="EMBL" id="CASHTH010001042">
    <property type="protein sequence ID" value="CAI8010519.1"/>
    <property type="molecule type" value="Genomic_DNA"/>
</dbReference>
<evidence type="ECO:0000313" key="3">
    <source>
        <dbReference type="EMBL" id="CAI8010519.1"/>
    </source>
</evidence>
<dbReference type="AlphaFoldDB" id="A0AA35RG05"/>
<evidence type="ECO:0000256" key="2">
    <source>
        <dbReference type="SAM" id="Phobius"/>
    </source>
</evidence>
<evidence type="ECO:0000313" key="4">
    <source>
        <dbReference type="Proteomes" id="UP001174909"/>
    </source>
</evidence>
<feature type="transmembrane region" description="Helical" evidence="2">
    <location>
        <begin position="91"/>
        <end position="120"/>
    </location>
</feature>
<feature type="non-terminal residue" evidence="3">
    <location>
        <position position="223"/>
    </location>
</feature>
<feature type="region of interest" description="Disordered" evidence="1">
    <location>
        <begin position="166"/>
        <end position="223"/>
    </location>
</feature>
<dbReference type="Proteomes" id="UP001174909">
    <property type="component" value="Unassembled WGS sequence"/>
</dbReference>
<protein>
    <submittedName>
        <fullName evidence="3">Uncharacterized protein</fullName>
    </submittedName>
</protein>
<proteinExistence type="predicted"/>
<keyword evidence="2" id="KW-1133">Transmembrane helix</keyword>